<dbReference type="OrthoDB" id="1099523at2"/>
<feature type="chain" id="PRO_5002893013" evidence="1">
    <location>
        <begin position="17"/>
        <end position="688"/>
    </location>
</feature>
<accession>B9XHT2</accession>
<organism evidence="2 3">
    <name type="scientific">Pedosphaera parvula (strain Ellin514)</name>
    <dbReference type="NCBI Taxonomy" id="320771"/>
    <lineage>
        <taxon>Bacteria</taxon>
        <taxon>Pseudomonadati</taxon>
        <taxon>Verrucomicrobiota</taxon>
        <taxon>Pedosphaerae</taxon>
        <taxon>Pedosphaerales</taxon>
        <taxon>Pedosphaeraceae</taxon>
        <taxon>Pedosphaera</taxon>
    </lineage>
</organism>
<dbReference type="Proteomes" id="UP000003688">
    <property type="component" value="Unassembled WGS sequence"/>
</dbReference>
<dbReference type="AlphaFoldDB" id="B9XHT2"/>
<dbReference type="EMBL" id="ABOX02000015">
    <property type="protein sequence ID" value="EEF60660.1"/>
    <property type="molecule type" value="Genomic_DNA"/>
</dbReference>
<comment type="caution">
    <text evidence="2">The sequence shown here is derived from an EMBL/GenBank/DDBJ whole genome shotgun (WGS) entry which is preliminary data.</text>
</comment>
<sequence precursor="true">MRFFLVLLLLPFCSLAKDIYQIHPLSEREVLKTYTLVLRDACRHADQDWKSSASDPAVGYWGDGVSSGNQGIRTIANMVLASGTLLKYDDGLSEGERRELLAKATAALRYATATHVTGTQKCTNGKQWGATEKFGSESWQSGMWTGTLLFGAWLMWDKLEPGLQEGIQRVVASEDDILAKRTPPTGLWLDTKAEENGWEVPCLVLGELMFPSHPHAAAWHETAQKYMMNTLCTAADLEDTSLVDGRAVNQWVQGANLQPDFTLENHNKFHPAYVGCSSYFLTQAAMYYTYAGRPIPQAAAHHLMDTWRMFQTVLLPWGEAAYPQGMDWELHALPYLNLFATLATHGKDPLAAHFEQRSLQYLRAWQVMKQGDLAVPGSKLGITRHSVNAEQAAYGFIAHKVFRPATKELSDRAATTCDQGVWEYRYVDFVVHRTGKKFVTFSWKNQIMGQLIPIGEGHEGNPEFTVPILNGLVGSFELAPAGDAKMTVQEHSWKKTLDGFETTGTLLINGGRLKQTVKVTSIGEQAVVYQDQVTAVKDVTVKKALGVPVGIENDQISGGMRVVSDQDGQIIFDAQKPRQLAAIPGAWVNVDGRLGVVMMAGEGMAYAQASGYSPGISVCADSLYGSYSDQPKKFKAGEEAAHRVVIFFVEATAKETSALAKLCRIEEKSGGKVLRFKQGKKVVEVPLF</sequence>
<name>B9XHT2_PEDPL</name>
<proteinExistence type="predicted"/>
<gene>
    <name evidence="2" type="ORF">Cflav_PD6251</name>
</gene>
<protein>
    <submittedName>
        <fullName evidence="2">Uncharacterized protein</fullName>
    </submittedName>
</protein>
<evidence type="ECO:0000256" key="1">
    <source>
        <dbReference type="SAM" id="SignalP"/>
    </source>
</evidence>
<feature type="signal peptide" evidence="1">
    <location>
        <begin position="1"/>
        <end position="16"/>
    </location>
</feature>
<evidence type="ECO:0000313" key="2">
    <source>
        <dbReference type="EMBL" id="EEF60660.1"/>
    </source>
</evidence>
<keyword evidence="3" id="KW-1185">Reference proteome</keyword>
<evidence type="ECO:0000313" key="3">
    <source>
        <dbReference type="Proteomes" id="UP000003688"/>
    </source>
</evidence>
<reference evidence="2 3" key="1">
    <citation type="journal article" date="2011" name="J. Bacteriol.">
        <title>Genome sequence of 'Pedosphaera parvula' Ellin514, an aerobic Verrucomicrobial isolate from pasture soil.</title>
        <authorList>
            <person name="Kant R."/>
            <person name="van Passel M.W."/>
            <person name="Sangwan P."/>
            <person name="Palva A."/>
            <person name="Lucas S."/>
            <person name="Copeland A."/>
            <person name="Lapidus A."/>
            <person name="Glavina Del Rio T."/>
            <person name="Dalin E."/>
            <person name="Tice H."/>
            <person name="Bruce D."/>
            <person name="Goodwin L."/>
            <person name="Pitluck S."/>
            <person name="Chertkov O."/>
            <person name="Larimer F.W."/>
            <person name="Land M.L."/>
            <person name="Hauser L."/>
            <person name="Brettin T.S."/>
            <person name="Detter J.C."/>
            <person name="Han S."/>
            <person name="de Vos W.M."/>
            <person name="Janssen P.H."/>
            <person name="Smidt H."/>
        </authorList>
    </citation>
    <scope>NUCLEOTIDE SEQUENCE [LARGE SCALE GENOMIC DNA]</scope>
    <source>
        <strain evidence="2 3">Ellin514</strain>
    </source>
</reference>
<dbReference type="RefSeq" id="WP_007415376.1">
    <property type="nucleotide sequence ID" value="NZ_ABOX02000015.1"/>
</dbReference>
<keyword evidence="1" id="KW-0732">Signal</keyword>
<dbReference type="STRING" id="320771.Cflav_PD6251"/>